<evidence type="ECO:0000313" key="3">
    <source>
        <dbReference type="Proteomes" id="UP001158576"/>
    </source>
</evidence>
<dbReference type="EMBL" id="OU015566">
    <property type="protein sequence ID" value="CAG5102175.1"/>
    <property type="molecule type" value="Genomic_DNA"/>
</dbReference>
<evidence type="ECO:0000313" key="2">
    <source>
        <dbReference type="EMBL" id="CAG5102175.1"/>
    </source>
</evidence>
<dbReference type="Proteomes" id="UP001158576">
    <property type="component" value="Chromosome 1"/>
</dbReference>
<evidence type="ECO:0000256" key="1">
    <source>
        <dbReference type="SAM" id="SignalP"/>
    </source>
</evidence>
<accession>A0ABN7SNA0</accession>
<keyword evidence="3" id="KW-1185">Reference proteome</keyword>
<reference evidence="2 3" key="1">
    <citation type="submission" date="2021-04" db="EMBL/GenBank/DDBJ databases">
        <authorList>
            <person name="Bliznina A."/>
        </authorList>
    </citation>
    <scope>NUCLEOTIDE SEQUENCE [LARGE SCALE GENOMIC DNA]</scope>
</reference>
<gene>
    <name evidence="2" type="ORF">OKIOD_LOCUS8942</name>
</gene>
<proteinExistence type="predicted"/>
<feature type="signal peptide" evidence="1">
    <location>
        <begin position="1"/>
        <end position="15"/>
    </location>
</feature>
<name>A0ABN7SNA0_OIKDI</name>
<organism evidence="2 3">
    <name type="scientific">Oikopleura dioica</name>
    <name type="common">Tunicate</name>
    <dbReference type="NCBI Taxonomy" id="34765"/>
    <lineage>
        <taxon>Eukaryota</taxon>
        <taxon>Metazoa</taxon>
        <taxon>Chordata</taxon>
        <taxon>Tunicata</taxon>
        <taxon>Appendicularia</taxon>
        <taxon>Copelata</taxon>
        <taxon>Oikopleuridae</taxon>
        <taxon>Oikopleura</taxon>
    </lineage>
</organism>
<feature type="chain" id="PRO_5046805126" evidence="1">
    <location>
        <begin position="16"/>
        <end position="83"/>
    </location>
</feature>
<protein>
    <submittedName>
        <fullName evidence="2">Oidioi.mRNA.OKI2018_I69.chr1.g177.t1.cds</fullName>
    </submittedName>
</protein>
<keyword evidence="1" id="KW-0732">Signal</keyword>
<sequence>MKSFLLTILISAVSALPPVPEWSIFKFWTENAHRIVENEQCKASWTLFHGCELADVSNCKVGSATEVWDWDTFSCHCFCVIED</sequence>